<protein>
    <submittedName>
        <fullName evidence="1">NR LBD domain-containing protein</fullName>
    </submittedName>
</protein>
<accession>Q9XWS5</accession>
<dbReference type="RefSeq" id="NP_509992.2">
    <property type="nucleotide sequence ID" value="NM_077591.2"/>
</dbReference>
<proteinExistence type="predicted"/>
<dbReference type="AGR" id="WB:WBGene00013399"/>
<evidence type="ECO:0000313" key="2">
    <source>
        <dbReference type="Proteomes" id="UP000001940"/>
    </source>
</evidence>
<organism evidence="1 2">
    <name type="scientific">Caenorhabditis elegans</name>
    <dbReference type="NCBI Taxonomy" id="6239"/>
    <lineage>
        <taxon>Eukaryota</taxon>
        <taxon>Metazoa</taxon>
        <taxon>Ecdysozoa</taxon>
        <taxon>Nematoda</taxon>
        <taxon>Chromadorea</taxon>
        <taxon>Rhabditida</taxon>
        <taxon>Rhabditina</taxon>
        <taxon>Rhabditomorpha</taxon>
        <taxon>Rhabditoidea</taxon>
        <taxon>Rhabditidae</taxon>
        <taxon>Peloderinae</taxon>
        <taxon>Caenorhabditis</taxon>
    </lineage>
</organism>
<dbReference type="Bgee" id="WBGene00013399">
    <property type="expression patterns" value="Expressed in larva"/>
</dbReference>
<dbReference type="CTD" id="190466"/>
<evidence type="ECO:0000313" key="1">
    <source>
        <dbReference type="EMBL" id="CAA21570.2"/>
    </source>
</evidence>
<reference evidence="1 2" key="1">
    <citation type="journal article" date="1998" name="Science">
        <title>Genome sequence of the nematode C. elegans: a platform for investigating biology.</title>
        <authorList>
            <consortium name="The C. elegans sequencing consortium"/>
            <person name="Sulson J.E."/>
            <person name="Waterston R."/>
        </authorList>
    </citation>
    <scope>NUCLEOTIDE SEQUENCE [LARGE SCALE GENOMIC DNA]</scope>
    <source>
        <strain evidence="1 2">Bristol N2</strain>
    </source>
</reference>
<dbReference type="InParanoid" id="Q9XWS5"/>
<dbReference type="KEGG" id="cel:CELE_Y62H9A.11"/>
<sequence length="231" mass="26410">MPYNKSKFQPFFTDELKSTDYHRFLKSLFTLHYALENVMIETKKTNNEHGVDILNRLKMLVYGTSQKFGVVNFHSGVELLDLVIAWCRMKFGDEMNKTSVFRIGACLADNDSLSDEMRKFRYAVAGFGHNFPIEASKREKLKTFGKPTDLAYAMNTLYEVSGFDLVFESDTDESKSTNQEQIDSSDFCLIGNIDEIGANSSETSMENGLEEVPIVTNKNKKQRKSHRCDIM</sequence>
<dbReference type="Proteomes" id="UP000001940">
    <property type="component" value="Chromosome X"/>
</dbReference>
<dbReference type="PaxDb" id="6239-Y62H9A.11"/>
<dbReference type="HOGENOM" id="CLU_1200773_0_0_1"/>
<dbReference type="AlphaFoldDB" id="Q9XWS5"/>
<dbReference type="GeneID" id="190466"/>
<evidence type="ECO:0000313" key="3">
    <source>
        <dbReference type="WormBase" id="Y62H9A.11"/>
    </source>
</evidence>
<dbReference type="WormBase" id="Y62H9A.11">
    <property type="protein sequence ID" value="CE45424"/>
    <property type="gene ID" value="WBGene00013399"/>
</dbReference>
<keyword evidence="2" id="KW-1185">Reference proteome</keyword>
<gene>
    <name evidence="1" type="ORF">CELE_Y62H9A.11</name>
    <name evidence="1 3" type="ORF">Y62H9A.11</name>
</gene>
<name>Q9XWS5_CAEEL</name>
<dbReference type="UCSC" id="Y62H9A.11">
    <property type="organism name" value="c. elegans"/>
</dbReference>
<dbReference type="EMBL" id="BX284606">
    <property type="protein sequence ID" value="CAA21570.2"/>
    <property type="molecule type" value="Genomic_DNA"/>
</dbReference>